<sequence>MDDIASLRRLLAEEQARRKAAERRVVAAQARIDEELARRREEQAWRKEEIARREEEQALREEEEARRKKAESDALSHRSQHRTLEYFREEDKRRLLEEQSRRKEAERALSIRPLKLLPYLEACHSLSAAIQVVTDPSTTTTNGIPIDPAGRAYPRRIVPWVDFPERLVDTWNQVLDPSFVSRHQFPSQHQLDYVRSILGPIRDEQELRAFGSLTVENAVKKLVDAVHDNPMLRARLGLQGTVTFGNHPNPVNDNHLSKSLDDTAHNGRYCIYETSDGTSVAKMAIEYRSPHKLAQDVLIKGLESEIQPERDVFNKDDKDVEVTSKALAAAVVTQLFSSMIDKGIQYGYVSTGQAFVFLRIPDDPTLVYYHVSVPELDVFDDDKSRFHSTAVAQVFGLILQSLREEAPPESWHKAAAKLNLWAVDSDGGLSREDEKPCASPCHVKRECDPTPSPIRTLRSCIQIDIDSRRSENSDDKAALPSPTAHQSTHSGTIAAIPYAIEQQAQDEGGAEGDEDEAHPYCTQLCLLSMVRSWPIEKSCPNAESHGPRHLERTKLLRLVRAQMASDDGPGVDAVALHSSGSAGSLLKVRLLAHGYTFVAKGVEGLELERLQHEKKIYERLRSIQGKHVPVCLGLTELSTPYHHDGRVWDNLLLLSWAGRPLYQCVGNLSRTQFMADVTEAFKKLHELSVLHGDAEARNITYNGEAPMIVDFEKANRSKRQPHGVPKPRKRKRGTAQEQRDAPFVEELQSVTKSVSRYFGRSGLEQPSNAAAGPA</sequence>
<dbReference type="Proteomes" id="UP001642502">
    <property type="component" value="Unassembled WGS sequence"/>
</dbReference>
<feature type="compositionally biased region" description="Basic and acidic residues" evidence="1">
    <location>
        <begin position="468"/>
        <end position="477"/>
    </location>
</feature>
<evidence type="ECO:0000313" key="3">
    <source>
        <dbReference type="Proteomes" id="UP001642502"/>
    </source>
</evidence>
<dbReference type="SUPFAM" id="SSF56112">
    <property type="entry name" value="Protein kinase-like (PK-like)"/>
    <property type="match status" value="1"/>
</dbReference>
<gene>
    <name evidence="2" type="ORF">SEPCBS119000_003948</name>
</gene>
<evidence type="ECO:0000256" key="1">
    <source>
        <dbReference type="SAM" id="MobiDB-lite"/>
    </source>
</evidence>
<keyword evidence="3" id="KW-1185">Reference proteome</keyword>
<feature type="region of interest" description="Disordered" evidence="1">
    <location>
        <begin position="714"/>
        <end position="745"/>
    </location>
</feature>
<name>A0ABP0DTI8_9PEZI</name>
<dbReference type="EMBL" id="CAWUON010000055">
    <property type="protein sequence ID" value="CAK7270166.1"/>
    <property type="molecule type" value="Genomic_DNA"/>
</dbReference>
<reference evidence="2 3" key="1">
    <citation type="submission" date="2024-01" db="EMBL/GenBank/DDBJ databases">
        <authorList>
            <person name="Allen C."/>
            <person name="Tagirdzhanova G."/>
        </authorList>
    </citation>
    <scope>NUCLEOTIDE SEQUENCE [LARGE SCALE GENOMIC DNA]</scope>
    <source>
        <strain evidence="2 3">CBS 119000</strain>
    </source>
</reference>
<dbReference type="InterPro" id="IPR052396">
    <property type="entry name" value="Meiotic_Drive_Suppr_Kinase"/>
</dbReference>
<dbReference type="PANTHER" id="PTHR37171:SF1">
    <property type="entry name" value="SERINE_THREONINE-PROTEIN KINASE YRZF-RELATED"/>
    <property type="match status" value="1"/>
</dbReference>
<dbReference type="InterPro" id="IPR011009">
    <property type="entry name" value="Kinase-like_dom_sf"/>
</dbReference>
<evidence type="ECO:0000313" key="2">
    <source>
        <dbReference type="EMBL" id="CAK7270166.1"/>
    </source>
</evidence>
<dbReference type="PANTHER" id="PTHR37171">
    <property type="entry name" value="SERINE/THREONINE-PROTEIN KINASE YRZF-RELATED"/>
    <property type="match status" value="1"/>
</dbReference>
<dbReference type="Gene3D" id="1.10.510.10">
    <property type="entry name" value="Transferase(Phosphotransferase) domain 1"/>
    <property type="match status" value="1"/>
</dbReference>
<feature type="region of interest" description="Disordered" evidence="1">
    <location>
        <begin position="468"/>
        <end position="490"/>
    </location>
</feature>
<feature type="region of interest" description="Disordered" evidence="1">
    <location>
        <begin position="50"/>
        <end position="83"/>
    </location>
</feature>
<organism evidence="2 3">
    <name type="scientific">Sporothrix epigloea</name>
    <dbReference type="NCBI Taxonomy" id="1892477"/>
    <lineage>
        <taxon>Eukaryota</taxon>
        <taxon>Fungi</taxon>
        <taxon>Dikarya</taxon>
        <taxon>Ascomycota</taxon>
        <taxon>Pezizomycotina</taxon>
        <taxon>Sordariomycetes</taxon>
        <taxon>Sordariomycetidae</taxon>
        <taxon>Ophiostomatales</taxon>
        <taxon>Ophiostomataceae</taxon>
        <taxon>Sporothrix</taxon>
    </lineage>
</organism>
<proteinExistence type="predicted"/>
<protein>
    <recommendedName>
        <fullName evidence="4">Protein kinase domain-containing protein</fullName>
    </recommendedName>
</protein>
<comment type="caution">
    <text evidence="2">The sequence shown here is derived from an EMBL/GenBank/DDBJ whole genome shotgun (WGS) entry which is preliminary data.</text>
</comment>
<accession>A0ABP0DTI8</accession>
<evidence type="ECO:0008006" key="4">
    <source>
        <dbReference type="Google" id="ProtNLM"/>
    </source>
</evidence>
<feature type="compositionally biased region" description="Basic residues" evidence="1">
    <location>
        <begin position="716"/>
        <end position="733"/>
    </location>
</feature>